<accession>A0A2A6CVE0</accession>
<dbReference type="EnsemblMetazoa" id="PPA14855.1">
    <property type="protein sequence ID" value="PPA14855.1"/>
    <property type="gene ID" value="WBGene00104409"/>
</dbReference>
<name>A0A2A6CVE0_PRIPA</name>
<sequence length="544" mass="61595">MKLLLLLFAISHLAVSNCPPFLEGLDVTVIPLSRFDKAVDTACGRRNFTHDPWSPAWIQMLIVQIVSDEVESDNSTSICFRPLFQSIKDQYKLLNKSDAKEFITDLFKHYRQSALHNLTKTELIEEIEDHPFYASLTLPVAAQIELAKATKKGFGMEETSETKQKRIDTAMKMIERFGTLGKNERMAELFANIYVLVQEEAPMGRTSFEMVIAELGELWEDTEQDISYLEIAPALETLYLQYHTLDNAVAKAFVNWYLASMTLANPDERFKDGNEGDPLIANAMKDSRYISCPVEKVQTCYEALSEETRVALRTTFPDPEARGMVKLTGFYALQFGNSIPVAAQISLAQTTKRAFGVVDSAEAKQQRVDTAMQAIERFGTHVKSERMADLFPGLHQLVKLGWTRSLFKFTTVFSKNRKMFAAQASFNERPPTNSSDFVDRFWFNSFDFYSRMILSHITDVRLTPGAEIATVRTMKSGFGVIDTDAIMQDRLDTAMRAIERVGHNRQNEKLSELFARLYILVIGEVGITEGAFEKLNFSMYSTGA</sequence>
<proteinExistence type="predicted"/>
<accession>A0A8R1UDM4</accession>
<keyword evidence="2" id="KW-1185">Reference proteome</keyword>
<protein>
    <submittedName>
        <fullName evidence="1">Uncharacterized protein</fullName>
    </submittedName>
</protein>
<evidence type="ECO:0000313" key="2">
    <source>
        <dbReference type="Proteomes" id="UP000005239"/>
    </source>
</evidence>
<reference evidence="2" key="1">
    <citation type="journal article" date="2008" name="Nat. Genet.">
        <title>The Pristionchus pacificus genome provides a unique perspective on nematode lifestyle and parasitism.</title>
        <authorList>
            <person name="Dieterich C."/>
            <person name="Clifton S.W."/>
            <person name="Schuster L.N."/>
            <person name="Chinwalla A."/>
            <person name="Delehaunty K."/>
            <person name="Dinkelacker I."/>
            <person name="Fulton L."/>
            <person name="Fulton R."/>
            <person name="Godfrey J."/>
            <person name="Minx P."/>
            <person name="Mitreva M."/>
            <person name="Roeseler W."/>
            <person name="Tian H."/>
            <person name="Witte H."/>
            <person name="Yang S.P."/>
            <person name="Wilson R.K."/>
            <person name="Sommer R.J."/>
        </authorList>
    </citation>
    <scope>NUCLEOTIDE SEQUENCE [LARGE SCALE GENOMIC DNA]</scope>
    <source>
        <strain evidence="2">PS312</strain>
    </source>
</reference>
<gene>
    <name evidence="1" type="primary">WBGene00104409</name>
</gene>
<organism evidence="1 2">
    <name type="scientific">Pristionchus pacificus</name>
    <name type="common">Parasitic nematode worm</name>
    <dbReference type="NCBI Taxonomy" id="54126"/>
    <lineage>
        <taxon>Eukaryota</taxon>
        <taxon>Metazoa</taxon>
        <taxon>Ecdysozoa</taxon>
        <taxon>Nematoda</taxon>
        <taxon>Chromadorea</taxon>
        <taxon>Rhabditida</taxon>
        <taxon>Rhabditina</taxon>
        <taxon>Diplogasteromorpha</taxon>
        <taxon>Diplogasteroidea</taxon>
        <taxon>Neodiplogasteridae</taxon>
        <taxon>Pristionchus</taxon>
    </lineage>
</organism>
<reference evidence="1" key="2">
    <citation type="submission" date="2022-06" db="UniProtKB">
        <authorList>
            <consortium name="EnsemblMetazoa"/>
        </authorList>
    </citation>
    <scope>IDENTIFICATION</scope>
    <source>
        <strain evidence="1">PS312</strain>
    </source>
</reference>
<dbReference type="AlphaFoldDB" id="A0A2A6CVE0"/>
<dbReference type="Proteomes" id="UP000005239">
    <property type="component" value="Unassembled WGS sequence"/>
</dbReference>
<evidence type="ECO:0000313" key="1">
    <source>
        <dbReference type="EnsemblMetazoa" id="PPA14855.1"/>
    </source>
</evidence>